<keyword evidence="1" id="KW-1133">Transmembrane helix</keyword>
<accession>A0A8S5TB69</accession>
<keyword evidence="1" id="KW-0812">Transmembrane</keyword>
<evidence type="ECO:0000256" key="1">
    <source>
        <dbReference type="SAM" id="Phobius"/>
    </source>
</evidence>
<reference evidence="2" key="1">
    <citation type="journal article" date="2021" name="Proc. Natl. Acad. Sci. U.S.A.">
        <title>A Catalog of Tens of Thousands of Viruses from Human Metagenomes Reveals Hidden Associations with Chronic Diseases.</title>
        <authorList>
            <person name="Tisza M.J."/>
            <person name="Buck C.B."/>
        </authorList>
    </citation>
    <scope>NUCLEOTIDE SEQUENCE</scope>
    <source>
        <strain evidence="2">CtwuP1</strain>
    </source>
</reference>
<protein>
    <submittedName>
        <fullName evidence="2">Uncharacterized protein</fullName>
    </submittedName>
</protein>
<organism evidence="2">
    <name type="scientific">Siphoviridae sp. ctwuP1</name>
    <dbReference type="NCBI Taxonomy" id="2827972"/>
    <lineage>
        <taxon>Viruses</taxon>
        <taxon>Duplodnaviria</taxon>
        <taxon>Heunggongvirae</taxon>
        <taxon>Uroviricota</taxon>
        <taxon>Caudoviricetes</taxon>
    </lineage>
</organism>
<proteinExistence type="predicted"/>
<keyword evidence="1" id="KW-0472">Membrane</keyword>
<dbReference type="EMBL" id="BK032787">
    <property type="protein sequence ID" value="DAF60384.1"/>
    <property type="molecule type" value="Genomic_DNA"/>
</dbReference>
<feature type="transmembrane region" description="Helical" evidence="1">
    <location>
        <begin position="37"/>
        <end position="58"/>
    </location>
</feature>
<feature type="transmembrane region" description="Helical" evidence="1">
    <location>
        <begin position="64"/>
        <end position="86"/>
    </location>
</feature>
<sequence length="102" mass="10975">MLSIAVDALAAIGINSCSVTLRAVASLHNVENFTSAFPVSIFTICILSICVISDSVLIVYPLSVLSFLICSPSIINSSVIITLGYYHLDMGQHVKKVDDYHT</sequence>
<evidence type="ECO:0000313" key="2">
    <source>
        <dbReference type="EMBL" id="DAF60384.1"/>
    </source>
</evidence>
<name>A0A8S5TB69_9CAUD</name>